<name>A0AAW1ZTI7_CULAL</name>
<keyword evidence="8" id="KW-1185">Reference proteome</keyword>
<dbReference type="InterPro" id="IPR018124">
    <property type="entry name" value="Calret/calnex_CS"/>
</dbReference>
<feature type="disulfide bond" evidence="4">
    <location>
        <begin position="125"/>
        <end position="159"/>
    </location>
</feature>
<keyword evidence="5" id="KW-0472">Membrane</keyword>
<dbReference type="PRINTS" id="PR00626">
    <property type="entry name" value="CALRETICULIN"/>
</dbReference>
<feature type="compositionally biased region" description="Basic and acidic residues" evidence="6">
    <location>
        <begin position="412"/>
        <end position="433"/>
    </location>
</feature>
<protein>
    <recommendedName>
        <fullName evidence="9">Calnexin</fullName>
    </recommendedName>
</protein>
<keyword evidence="5" id="KW-0143">Chaperone</keyword>
<accession>A0AAW1ZTI7</accession>
<dbReference type="GO" id="GO:0005509">
    <property type="term" value="F:calcium ion binding"/>
    <property type="evidence" value="ECO:0007669"/>
    <property type="project" value="InterPro"/>
</dbReference>
<dbReference type="InterPro" id="IPR001580">
    <property type="entry name" value="Calret/calnex"/>
</dbReference>
<gene>
    <name evidence="7" type="ORF">ABG768_006687</name>
</gene>
<evidence type="ECO:0000256" key="2">
    <source>
        <dbReference type="ARBA" id="ARBA00010983"/>
    </source>
</evidence>
<comment type="similarity">
    <text evidence="2 5">Belongs to the calreticulin family.</text>
</comment>
<dbReference type="SUPFAM" id="SSF49899">
    <property type="entry name" value="Concanavalin A-like lectins/glucanases"/>
    <property type="match status" value="1"/>
</dbReference>
<evidence type="ECO:0008006" key="9">
    <source>
        <dbReference type="Google" id="ProtNLM"/>
    </source>
</evidence>
<feature type="signal peptide" evidence="5">
    <location>
        <begin position="1"/>
        <end position="21"/>
    </location>
</feature>
<dbReference type="GO" id="GO:0051082">
    <property type="term" value="F:unfolded protein binding"/>
    <property type="evidence" value="ECO:0007669"/>
    <property type="project" value="InterPro"/>
</dbReference>
<dbReference type="FunFam" id="2.60.120.200:FF:000430">
    <property type="entry name" value="Si:ch211-274f20.2"/>
    <property type="match status" value="1"/>
</dbReference>
<feature type="compositionally biased region" description="Basic and acidic residues" evidence="6">
    <location>
        <begin position="265"/>
        <end position="288"/>
    </location>
</feature>
<proteinExistence type="inferred from homology"/>
<sequence>MMRYQPLFFGFCLCFVHISGSQNAYRPVAIPDEAYFAEPFDARSLDRNWVLSKVVKDEQLKLLKYNGEWVVEETSEPRFLGNRGLVLKSPGRHHAISAYLRKVYYFKDKPLCLQYEVFFQKVVDCGGAYIKLLSHSDDLRLSQFSDATPYTIMFGPDKCGSTHKVHFILSHRNSITGTYEEKHARQPEMDLSDYFIDRRPHLYTLNIYPDNTFEIFIDLTLINKGSLLEDMDPPVVSPHETQEPEYSSNAALMDGFQTSDLKLEHERSDGMEGQRKDCTEASDCERSSHPALSNPAFSKPKNQPSRNPNDKGSRGEQPFTISPVAAVGFELWTLTGDVMFDNILLCDSLEVARRWTEDTWRQPPGMIEKLLVATVKRPWLWGVYVFTVGLPIILFVSFMWPNKRFGPPDQDYYYKKTDEPQADRPQDMEEHITPNDGVNQTRVEAKSRAVKRALRNSDITS</sequence>
<comment type="subcellular location">
    <subcellularLocation>
        <location evidence="1">Endoplasmic reticulum</location>
    </subcellularLocation>
</comment>
<evidence type="ECO:0000256" key="3">
    <source>
        <dbReference type="ARBA" id="ARBA00022824"/>
    </source>
</evidence>
<dbReference type="GO" id="GO:0005789">
    <property type="term" value="C:endoplasmic reticulum membrane"/>
    <property type="evidence" value="ECO:0007669"/>
    <property type="project" value="TreeGrafter"/>
</dbReference>
<evidence type="ECO:0000256" key="6">
    <source>
        <dbReference type="SAM" id="MobiDB-lite"/>
    </source>
</evidence>
<dbReference type="Gene3D" id="2.60.120.200">
    <property type="match status" value="1"/>
</dbReference>
<keyword evidence="5" id="KW-0732">Signal</keyword>
<reference evidence="7 8" key="1">
    <citation type="submission" date="2024-05" db="EMBL/GenBank/DDBJ databases">
        <title>A high-quality chromosomal-level genome assembly of Topmouth culter (Culter alburnus).</title>
        <authorList>
            <person name="Zhao H."/>
        </authorList>
    </citation>
    <scope>NUCLEOTIDE SEQUENCE [LARGE SCALE GENOMIC DNA]</scope>
    <source>
        <strain evidence="7">CATC2023</strain>
        <tissue evidence="7">Muscle</tissue>
    </source>
</reference>
<feature type="region of interest" description="Disordered" evidence="6">
    <location>
        <begin position="411"/>
        <end position="461"/>
    </location>
</feature>
<dbReference type="AlphaFoldDB" id="A0AAW1ZTI7"/>
<dbReference type="Proteomes" id="UP001479290">
    <property type="component" value="Unassembled WGS sequence"/>
</dbReference>
<keyword evidence="5" id="KW-1133">Transmembrane helix</keyword>
<evidence type="ECO:0000313" key="8">
    <source>
        <dbReference type="Proteomes" id="UP001479290"/>
    </source>
</evidence>
<dbReference type="GO" id="GO:0036503">
    <property type="term" value="P:ERAD pathway"/>
    <property type="evidence" value="ECO:0007669"/>
    <property type="project" value="TreeGrafter"/>
</dbReference>
<organism evidence="7 8">
    <name type="scientific">Culter alburnus</name>
    <name type="common">Topmouth culter</name>
    <dbReference type="NCBI Taxonomy" id="194366"/>
    <lineage>
        <taxon>Eukaryota</taxon>
        <taxon>Metazoa</taxon>
        <taxon>Chordata</taxon>
        <taxon>Craniata</taxon>
        <taxon>Vertebrata</taxon>
        <taxon>Euteleostomi</taxon>
        <taxon>Actinopterygii</taxon>
        <taxon>Neopterygii</taxon>
        <taxon>Teleostei</taxon>
        <taxon>Ostariophysi</taxon>
        <taxon>Cypriniformes</taxon>
        <taxon>Xenocyprididae</taxon>
        <taxon>Xenocypridinae</taxon>
        <taxon>Culter</taxon>
    </lineage>
</organism>
<keyword evidence="3 5" id="KW-0256">Endoplasmic reticulum</keyword>
<keyword evidence="4" id="KW-1015">Disulfide bond</keyword>
<dbReference type="PANTHER" id="PTHR11073">
    <property type="entry name" value="CALRETICULIN AND CALNEXIN"/>
    <property type="match status" value="1"/>
</dbReference>
<feature type="region of interest" description="Disordered" evidence="6">
    <location>
        <begin position="265"/>
        <end position="318"/>
    </location>
</feature>
<dbReference type="EMBL" id="JAWDJR010000014">
    <property type="protein sequence ID" value="KAK9963505.1"/>
    <property type="molecule type" value="Genomic_DNA"/>
</dbReference>
<keyword evidence="5" id="KW-0812">Transmembrane</keyword>
<feature type="chain" id="PRO_5043099314" description="Calnexin" evidence="5">
    <location>
        <begin position="22"/>
        <end position="461"/>
    </location>
</feature>
<dbReference type="InterPro" id="IPR013320">
    <property type="entry name" value="ConA-like_dom_sf"/>
</dbReference>
<dbReference type="PROSITE" id="PS00804">
    <property type="entry name" value="CALRETICULIN_2"/>
    <property type="match status" value="1"/>
</dbReference>
<dbReference type="GO" id="GO:0006457">
    <property type="term" value="P:protein folding"/>
    <property type="evidence" value="ECO:0007669"/>
    <property type="project" value="InterPro"/>
</dbReference>
<evidence type="ECO:0000256" key="5">
    <source>
        <dbReference type="RuleBase" id="RU362126"/>
    </source>
</evidence>
<dbReference type="PANTHER" id="PTHR11073:SF37">
    <property type="entry name" value="CALNEXIN-LIKE"/>
    <property type="match status" value="1"/>
</dbReference>
<feature type="transmembrane region" description="Helical" evidence="5">
    <location>
        <begin position="379"/>
        <end position="400"/>
    </location>
</feature>
<dbReference type="Pfam" id="PF00262">
    <property type="entry name" value="Calreticulin"/>
    <property type="match status" value="2"/>
</dbReference>
<comment type="caution">
    <text evidence="7">The sequence shown here is derived from an EMBL/GenBank/DDBJ whole genome shotgun (WGS) entry which is preliminary data.</text>
</comment>
<evidence type="ECO:0000313" key="7">
    <source>
        <dbReference type="EMBL" id="KAK9963505.1"/>
    </source>
</evidence>
<evidence type="ECO:0000256" key="1">
    <source>
        <dbReference type="ARBA" id="ARBA00004240"/>
    </source>
</evidence>
<evidence type="ECO:0000256" key="4">
    <source>
        <dbReference type="PIRSR" id="PIRSR601580-3"/>
    </source>
</evidence>